<feature type="compositionally biased region" description="Basic and acidic residues" evidence="1">
    <location>
        <begin position="109"/>
        <end position="125"/>
    </location>
</feature>
<reference evidence="2" key="1">
    <citation type="submission" date="2023-03" db="EMBL/GenBank/DDBJ databases">
        <title>Chromosome-level genomes of two armyworms, Mythimna separata and Mythimna loreyi, provide insights into the biosynthesis and reception of sex pheromones.</title>
        <authorList>
            <person name="Zhao H."/>
        </authorList>
    </citation>
    <scope>NUCLEOTIDE SEQUENCE</scope>
    <source>
        <strain evidence="2">BeijingLab</strain>
        <tissue evidence="2">Pupa</tissue>
    </source>
</reference>
<evidence type="ECO:0000313" key="2">
    <source>
        <dbReference type="EMBL" id="KAJ8716485.1"/>
    </source>
</evidence>
<comment type="caution">
    <text evidence="2">The sequence shown here is derived from an EMBL/GenBank/DDBJ whole genome shotgun (WGS) entry which is preliminary data.</text>
</comment>
<evidence type="ECO:0000256" key="1">
    <source>
        <dbReference type="SAM" id="MobiDB-lite"/>
    </source>
</evidence>
<evidence type="ECO:0000313" key="3">
    <source>
        <dbReference type="Proteomes" id="UP001231518"/>
    </source>
</evidence>
<name>A0AAD8DRN9_MYTSE</name>
<feature type="compositionally biased region" description="Basic and acidic residues" evidence="1">
    <location>
        <begin position="83"/>
        <end position="99"/>
    </location>
</feature>
<organism evidence="2 3">
    <name type="scientific">Mythimna separata</name>
    <name type="common">Oriental armyworm</name>
    <name type="synonym">Pseudaletia separata</name>
    <dbReference type="NCBI Taxonomy" id="271217"/>
    <lineage>
        <taxon>Eukaryota</taxon>
        <taxon>Metazoa</taxon>
        <taxon>Ecdysozoa</taxon>
        <taxon>Arthropoda</taxon>
        <taxon>Hexapoda</taxon>
        <taxon>Insecta</taxon>
        <taxon>Pterygota</taxon>
        <taxon>Neoptera</taxon>
        <taxon>Endopterygota</taxon>
        <taxon>Lepidoptera</taxon>
        <taxon>Glossata</taxon>
        <taxon>Ditrysia</taxon>
        <taxon>Noctuoidea</taxon>
        <taxon>Noctuidae</taxon>
        <taxon>Noctuinae</taxon>
        <taxon>Hadenini</taxon>
        <taxon>Mythimna</taxon>
    </lineage>
</organism>
<dbReference type="AlphaFoldDB" id="A0AAD8DRN9"/>
<feature type="region of interest" description="Disordered" evidence="1">
    <location>
        <begin position="82"/>
        <end position="132"/>
    </location>
</feature>
<gene>
    <name evidence="2" type="ORF">PYW07_003112</name>
</gene>
<keyword evidence="3" id="KW-1185">Reference proteome</keyword>
<sequence length="132" mass="14988">MDDLYGDEASEAVDKEIIENYVKTEDNDVSTENKITESINNSKEEPFDGIELQVNAEELDLKTEIEVSNPTNKEMLATLPELSKWEVDEDHAEKAREPGEITSPEEEEDGRRTKYADSEALERPDCNQAPVR</sequence>
<proteinExistence type="predicted"/>
<accession>A0AAD8DRN9</accession>
<dbReference type="Proteomes" id="UP001231518">
    <property type="component" value="Chromosome 14"/>
</dbReference>
<dbReference type="EMBL" id="JARGEI010000017">
    <property type="protein sequence ID" value="KAJ8716485.1"/>
    <property type="molecule type" value="Genomic_DNA"/>
</dbReference>
<protein>
    <submittedName>
        <fullName evidence="2">Uncharacterized protein</fullName>
    </submittedName>
</protein>